<dbReference type="PROSITE" id="PS50887">
    <property type="entry name" value="GGDEF"/>
    <property type="match status" value="1"/>
</dbReference>
<dbReference type="OrthoDB" id="23692at2"/>
<protein>
    <submittedName>
        <fullName evidence="4">EAL domain-containing protein</fullName>
    </submittedName>
</protein>
<dbReference type="Proteomes" id="UP000268329">
    <property type="component" value="Chromosome"/>
</dbReference>
<dbReference type="PANTHER" id="PTHR44757">
    <property type="entry name" value="DIGUANYLATE CYCLASE DGCP"/>
    <property type="match status" value="1"/>
</dbReference>
<evidence type="ECO:0000313" key="5">
    <source>
        <dbReference type="Proteomes" id="UP000268329"/>
    </source>
</evidence>
<evidence type="ECO:0000259" key="2">
    <source>
        <dbReference type="PROSITE" id="PS50883"/>
    </source>
</evidence>
<keyword evidence="5" id="KW-1185">Reference proteome</keyword>
<dbReference type="CDD" id="cd00130">
    <property type="entry name" value="PAS"/>
    <property type="match status" value="1"/>
</dbReference>
<gene>
    <name evidence="4" type="ORF">D9753_22270</name>
</gene>
<dbReference type="InterPro" id="IPR029787">
    <property type="entry name" value="Nucleotide_cyclase"/>
</dbReference>
<dbReference type="Gene3D" id="3.30.450.20">
    <property type="entry name" value="PAS domain"/>
    <property type="match status" value="1"/>
</dbReference>
<dbReference type="Gene3D" id="3.20.20.450">
    <property type="entry name" value="EAL domain"/>
    <property type="match status" value="1"/>
</dbReference>
<dbReference type="InterPro" id="IPR052155">
    <property type="entry name" value="Biofilm_reg_signaling"/>
</dbReference>
<evidence type="ECO:0000313" key="4">
    <source>
        <dbReference type="EMBL" id="AYN41150.1"/>
    </source>
</evidence>
<dbReference type="InterPro" id="IPR000014">
    <property type="entry name" value="PAS"/>
</dbReference>
<dbReference type="InterPro" id="IPR001633">
    <property type="entry name" value="EAL_dom"/>
</dbReference>
<dbReference type="PROSITE" id="PS50883">
    <property type="entry name" value="EAL"/>
    <property type="match status" value="1"/>
</dbReference>
<sequence>MSGTSEGPTPAADLDRSAVTVSDQTPYYRVFAAAPLAMAVVDPEGLVVSANAAFGELIGADPATLTGRAAADLVGLASDARNRHAYREVLRGGQGRLRCTRRLKHREGHSVWVRVTVTPLTGGGPGVLLSATDISARRELQARLRHLEMHDPVTRLPNRALFFERLTAALEAESYERSGTGRIGLCYLDLDGFKAVNDTLGHRLGDRLLAAVAERLTRVADEAGRARAATPLVARLGGDEFALLVEDSTGTEQLADLAESALRALEEPFDLGGQRLSSTASIGVVERHAAGTSATGLMQAADTTLYWAKADGKGRWTLFDPERNAHRMTRQALSSTLRPAIERGEFVLEYQPLVGMGDGRLSGVEALVRWNHPQFGMLTPNRFIGLAEEDGSIVQLGRWALATACRQARRWQTDNPGEPPIFVSVNVAVRQVWDSDLVADVARTLTETGLAPRLLQLELTESAVMGSAGRPLQALQALSDMGVRIAIDDFGTGYSNLAYLSRLPVSVLKLDGSFVRGFQYEGDKKALAPNPADEVIVEAMIQLAHRLGLTVTAECVETAAQATRLRRIGCDTGQGWLYSRPVPPDRISELLQAQTYAVGNP</sequence>
<dbReference type="AlphaFoldDB" id="A0A3G2JFM0"/>
<organism evidence="4 5">
    <name type="scientific">Streptomyces dangxiongensis</name>
    <dbReference type="NCBI Taxonomy" id="1442032"/>
    <lineage>
        <taxon>Bacteria</taxon>
        <taxon>Bacillati</taxon>
        <taxon>Actinomycetota</taxon>
        <taxon>Actinomycetes</taxon>
        <taxon>Kitasatosporales</taxon>
        <taxon>Streptomycetaceae</taxon>
        <taxon>Streptomyces</taxon>
    </lineage>
</organism>
<dbReference type="Pfam" id="PF08448">
    <property type="entry name" value="PAS_4"/>
    <property type="match status" value="1"/>
</dbReference>
<name>A0A3G2JFM0_9ACTN</name>
<dbReference type="KEGG" id="sdd:D9753_22270"/>
<feature type="domain" description="EAL" evidence="2">
    <location>
        <begin position="330"/>
        <end position="595"/>
    </location>
</feature>
<dbReference type="Pfam" id="PF00990">
    <property type="entry name" value="GGDEF"/>
    <property type="match status" value="1"/>
</dbReference>
<dbReference type="NCBIfam" id="TIGR00254">
    <property type="entry name" value="GGDEF"/>
    <property type="match status" value="1"/>
</dbReference>
<dbReference type="Gene3D" id="3.30.70.270">
    <property type="match status" value="1"/>
</dbReference>
<dbReference type="SUPFAM" id="SSF55785">
    <property type="entry name" value="PYP-like sensor domain (PAS domain)"/>
    <property type="match status" value="1"/>
</dbReference>
<evidence type="ECO:0000259" key="1">
    <source>
        <dbReference type="PROSITE" id="PS50112"/>
    </source>
</evidence>
<dbReference type="SMART" id="SM00052">
    <property type="entry name" value="EAL"/>
    <property type="match status" value="1"/>
</dbReference>
<dbReference type="InterPro" id="IPR013656">
    <property type="entry name" value="PAS_4"/>
</dbReference>
<accession>A0A3G2JFM0</accession>
<feature type="domain" description="GGDEF" evidence="3">
    <location>
        <begin position="181"/>
        <end position="321"/>
    </location>
</feature>
<dbReference type="CDD" id="cd01948">
    <property type="entry name" value="EAL"/>
    <property type="match status" value="1"/>
</dbReference>
<dbReference type="InterPro" id="IPR000160">
    <property type="entry name" value="GGDEF_dom"/>
</dbReference>
<dbReference type="CDD" id="cd01949">
    <property type="entry name" value="GGDEF"/>
    <property type="match status" value="1"/>
</dbReference>
<evidence type="ECO:0000259" key="3">
    <source>
        <dbReference type="PROSITE" id="PS50887"/>
    </source>
</evidence>
<dbReference type="SUPFAM" id="SSF55073">
    <property type="entry name" value="Nucleotide cyclase"/>
    <property type="match status" value="1"/>
</dbReference>
<feature type="domain" description="PAS" evidence="1">
    <location>
        <begin position="23"/>
        <end position="93"/>
    </location>
</feature>
<dbReference type="Pfam" id="PF00563">
    <property type="entry name" value="EAL"/>
    <property type="match status" value="1"/>
</dbReference>
<dbReference type="EMBL" id="CP033073">
    <property type="protein sequence ID" value="AYN41150.1"/>
    <property type="molecule type" value="Genomic_DNA"/>
</dbReference>
<dbReference type="InterPro" id="IPR043128">
    <property type="entry name" value="Rev_trsase/Diguanyl_cyclase"/>
</dbReference>
<dbReference type="InterPro" id="IPR035965">
    <property type="entry name" value="PAS-like_dom_sf"/>
</dbReference>
<dbReference type="InterPro" id="IPR035919">
    <property type="entry name" value="EAL_sf"/>
</dbReference>
<dbReference type="SUPFAM" id="SSF141868">
    <property type="entry name" value="EAL domain-like"/>
    <property type="match status" value="1"/>
</dbReference>
<dbReference type="SMART" id="SM00091">
    <property type="entry name" value="PAS"/>
    <property type="match status" value="1"/>
</dbReference>
<dbReference type="NCBIfam" id="TIGR00229">
    <property type="entry name" value="sensory_box"/>
    <property type="match status" value="1"/>
</dbReference>
<reference evidence="4 5" key="1">
    <citation type="submission" date="2018-10" db="EMBL/GenBank/DDBJ databases">
        <title>The genome of Streptomyces dangxiongensis Z022.</title>
        <authorList>
            <person name="Zhang B."/>
        </authorList>
    </citation>
    <scope>NUCLEOTIDE SEQUENCE [LARGE SCALE GENOMIC DNA]</scope>
    <source>
        <strain evidence="4 5">Z022</strain>
    </source>
</reference>
<dbReference type="SMART" id="SM00267">
    <property type="entry name" value="GGDEF"/>
    <property type="match status" value="1"/>
</dbReference>
<dbReference type="RefSeq" id="WP_121788590.1">
    <property type="nucleotide sequence ID" value="NZ_CP033073.1"/>
</dbReference>
<dbReference type="PANTHER" id="PTHR44757:SF2">
    <property type="entry name" value="BIOFILM ARCHITECTURE MAINTENANCE PROTEIN MBAA"/>
    <property type="match status" value="1"/>
</dbReference>
<dbReference type="PROSITE" id="PS50112">
    <property type="entry name" value="PAS"/>
    <property type="match status" value="1"/>
</dbReference>
<proteinExistence type="predicted"/>